<evidence type="ECO:0000313" key="3">
    <source>
        <dbReference type="EMBL" id="MBJ3774809.1"/>
    </source>
</evidence>
<sequence>MNPLSLLSLLGWRGTVAAIGGALVATLPAYEVGRWREGAATEARIAKALAEHELKRMEAENGRIDRALAARHDAVAGGGGTGDGRLPDDGYRRD</sequence>
<dbReference type="EMBL" id="JAEKJA010000002">
    <property type="protein sequence ID" value="MBJ3774809.1"/>
    <property type="molecule type" value="Genomic_DNA"/>
</dbReference>
<dbReference type="RefSeq" id="WP_211110050.1">
    <property type="nucleotide sequence ID" value="NZ_JAEKJA010000002.1"/>
</dbReference>
<feature type="region of interest" description="Disordered" evidence="2">
    <location>
        <begin position="74"/>
        <end position="94"/>
    </location>
</feature>
<dbReference type="AlphaFoldDB" id="A0A934MJR4"/>
<feature type="compositionally biased region" description="Basic and acidic residues" evidence="2">
    <location>
        <begin position="85"/>
        <end position="94"/>
    </location>
</feature>
<gene>
    <name evidence="3" type="ORF">JCR33_03875</name>
</gene>
<proteinExistence type="predicted"/>
<protein>
    <submittedName>
        <fullName evidence="3">Uncharacterized protein</fullName>
    </submittedName>
</protein>
<accession>A0A934MJR4</accession>
<comment type="caution">
    <text evidence="3">The sequence shown here is derived from an EMBL/GenBank/DDBJ whole genome shotgun (WGS) entry which is preliminary data.</text>
</comment>
<keyword evidence="4" id="KW-1185">Reference proteome</keyword>
<name>A0A934MJR4_9HYPH</name>
<evidence type="ECO:0000313" key="4">
    <source>
        <dbReference type="Proteomes" id="UP000609531"/>
    </source>
</evidence>
<feature type="coiled-coil region" evidence="1">
    <location>
        <begin position="40"/>
        <end position="67"/>
    </location>
</feature>
<dbReference type="Proteomes" id="UP000609531">
    <property type="component" value="Unassembled WGS sequence"/>
</dbReference>
<evidence type="ECO:0000256" key="2">
    <source>
        <dbReference type="SAM" id="MobiDB-lite"/>
    </source>
</evidence>
<organism evidence="3 4">
    <name type="scientific">Acuticoccus mangrovi</name>
    <dbReference type="NCBI Taxonomy" id="2796142"/>
    <lineage>
        <taxon>Bacteria</taxon>
        <taxon>Pseudomonadati</taxon>
        <taxon>Pseudomonadota</taxon>
        <taxon>Alphaproteobacteria</taxon>
        <taxon>Hyphomicrobiales</taxon>
        <taxon>Amorphaceae</taxon>
        <taxon>Acuticoccus</taxon>
    </lineage>
</organism>
<keyword evidence="1" id="KW-0175">Coiled coil</keyword>
<reference evidence="3" key="1">
    <citation type="submission" date="2020-12" db="EMBL/GenBank/DDBJ databases">
        <title>Bacterial taxonomy.</title>
        <authorList>
            <person name="Pan X."/>
        </authorList>
    </citation>
    <scope>NUCLEOTIDE SEQUENCE</scope>
    <source>
        <strain evidence="3">B2012</strain>
    </source>
</reference>
<evidence type="ECO:0000256" key="1">
    <source>
        <dbReference type="SAM" id="Coils"/>
    </source>
</evidence>